<protein>
    <recommendedName>
        <fullName evidence="3">Type III effector protein</fullName>
    </recommendedName>
</protein>
<accession>A0ABY6NHV3</accession>
<evidence type="ECO:0000313" key="2">
    <source>
        <dbReference type="EMBL" id="UZF16895.1"/>
    </source>
</evidence>
<organism evidence="2">
    <name type="scientific">Ralstonia solanacearum</name>
    <name type="common">Pseudomonas solanacearum</name>
    <dbReference type="NCBI Taxonomy" id="305"/>
    <lineage>
        <taxon>Bacteria</taxon>
        <taxon>Pseudomonadati</taxon>
        <taxon>Pseudomonadota</taxon>
        <taxon>Betaproteobacteria</taxon>
        <taxon>Burkholderiales</taxon>
        <taxon>Burkholderiaceae</taxon>
        <taxon>Ralstonia</taxon>
        <taxon>Ralstonia solanacearum species complex</taxon>
    </lineage>
</organism>
<gene>
    <name evidence="2" type="ORF">LH706_23190</name>
</gene>
<dbReference type="EMBL" id="CP085044">
    <property type="protein sequence ID" value="UZF16895.1"/>
    <property type="molecule type" value="Genomic_DNA"/>
</dbReference>
<evidence type="ECO:0008006" key="3">
    <source>
        <dbReference type="Google" id="ProtNLM"/>
    </source>
</evidence>
<feature type="region of interest" description="Disordered" evidence="1">
    <location>
        <begin position="23"/>
        <end position="110"/>
    </location>
</feature>
<feature type="compositionally biased region" description="Polar residues" evidence="1">
    <location>
        <begin position="69"/>
        <end position="84"/>
    </location>
</feature>
<sequence length="125" mass="13480">MPAIRICPVDAMNRFRLRRNGFAAPGDAAPQPPGIITNPQINHPSHMPKISPPAASSSRLTVAEEDTSPRPSNIARSRTINDIDTQGPKKNETLRAALPRRPAQVDPDVQQAAETLFAISRGTKG</sequence>
<proteinExistence type="predicted"/>
<geneLocation type="plasmid" evidence="2">
    <name>p1</name>
</geneLocation>
<reference evidence="2" key="1">
    <citation type="submission" date="2021-10" db="EMBL/GenBank/DDBJ databases">
        <title>Complete genome sequences of five Ralstonia solancearum strains isolated from sunflower.</title>
        <authorList>
            <person name="She X."/>
            <person name="He Z."/>
        </authorList>
    </citation>
    <scope>NUCLEOTIDE SEQUENCE</scope>
    <source>
        <strain evidence="2">RS638</strain>
    </source>
</reference>
<keyword evidence="2" id="KW-0614">Plasmid</keyword>
<evidence type="ECO:0000256" key="1">
    <source>
        <dbReference type="SAM" id="MobiDB-lite"/>
    </source>
</evidence>
<name>A0ABY6NHV3_RALSL</name>